<dbReference type="PANTHER" id="PTHR45786">
    <property type="entry name" value="DNA BINDING PROTEIN-LIKE"/>
    <property type="match status" value="1"/>
</dbReference>
<proteinExistence type="predicted"/>
<keyword evidence="2" id="KW-1185">Reference proteome</keyword>
<dbReference type="AlphaFoldDB" id="A0AAD4D016"/>
<evidence type="ECO:0000313" key="1">
    <source>
        <dbReference type="EMBL" id="KAG0249237.1"/>
    </source>
</evidence>
<dbReference type="Proteomes" id="UP001194580">
    <property type="component" value="Unassembled WGS sequence"/>
</dbReference>
<accession>A0AAD4D016</accession>
<evidence type="ECO:0000313" key="2">
    <source>
        <dbReference type="Proteomes" id="UP001194580"/>
    </source>
</evidence>
<organism evidence="1 2">
    <name type="scientific">Linnemannia exigua</name>
    <dbReference type="NCBI Taxonomy" id="604196"/>
    <lineage>
        <taxon>Eukaryota</taxon>
        <taxon>Fungi</taxon>
        <taxon>Fungi incertae sedis</taxon>
        <taxon>Mucoromycota</taxon>
        <taxon>Mortierellomycotina</taxon>
        <taxon>Mortierellomycetes</taxon>
        <taxon>Mortierellales</taxon>
        <taxon>Mortierellaceae</taxon>
        <taxon>Linnemannia</taxon>
    </lineage>
</organism>
<sequence length="131" mass="15100">MAYASMGCHLDTRYAEFRKGAYVFRISGQVMHRIGSVIPVNDKKAAISQLHFFDPEIQASLRNEVFDNELDIDILMELERWITPITPFAGVYKTIREMTLDSATTFSDLTFVIRGNINDNNGKRKYQYDKP</sequence>
<feature type="non-terminal residue" evidence="1">
    <location>
        <position position="131"/>
    </location>
</feature>
<dbReference type="EMBL" id="JAAAIL010003780">
    <property type="protein sequence ID" value="KAG0249237.1"/>
    <property type="molecule type" value="Genomic_DNA"/>
</dbReference>
<dbReference type="PANTHER" id="PTHR45786:SF74">
    <property type="entry name" value="ATP-DEPENDENT DNA HELICASE"/>
    <property type="match status" value="1"/>
</dbReference>
<name>A0AAD4D016_9FUNG</name>
<reference evidence="1" key="1">
    <citation type="journal article" date="2020" name="Fungal Divers.">
        <title>Resolving the Mortierellaceae phylogeny through synthesis of multi-gene phylogenetics and phylogenomics.</title>
        <authorList>
            <person name="Vandepol N."/>
            <person name="Liber J."/>
            <person name="Desiro A."/>
            <person name="Na H."/>
            <person name="Kennedy M."/>
            <person name="Barry K."/>
            <person name="Grigoriev I.V."/>
            <person name="Miller A.N."/>
            <person name="O'Donnell K."/>
            <person name="Stajich J.E."/>
            <person name="Bonito G."/>
        </authorList>
    </citation>
    <scope>NUCLEOTIDE SEQUENCE</scope>
    <source>
        <strain evidence="1">NRRL 28262</strain>
    </source>
</reference>
<comment type="caution">
    <text evidence="1">The sequence shown here is derived from an EMBL/GenBank/DDBJ whole genome shotgun (WGS) entry which is preliminary data.</text>
</comment>
<gene>
    <name evidence="1" type="ORF">BGZ95_007624</name>
</gene>
<protein>
    <submittedName>
        <fullName evidence="1">Uncharacterized protein</fullName>
    </submittedName>
</protein>